<organism evidence="1 2">
    <name type="scientific">Auriscalpium vulgare</name>
    <dbReference type="NCBI Taxonomy" id="40419"/>
    <lineage>
        <taxon>Eukaryota</taxon>
        <taxon>Fungi</taxon>
        <taxon>Dikarya</taxon>
        <taxon>Basidiomycota</taxon>
        <taxon>Agaricomycotina</taxon>
        <taxon>Agaricomycetes</taxon>
        <taxon>Russulales</taxon>
        <taxon>Auriscalpiaceae</taxon>
        <taxon>Auriscalpium</taxon>
    </lineage>
</organism>
<sequence>MSLPGWNPDDAVAATLSLLASISYAPQPGKFSILASISIVRLAPESTTPSIKVISLGTGSKCLPVDRLPLNGDALHDSHAEVLARRGAVRWLLEEVLRDADEPSEWIIKGLDGLFRLRPQVELCLYVSTVPCGDASTRLLASAQEPSVAALKDSTPWPILPPDAPSRGRDDYARLGVLRTKPGRADAPPVSSMACSDKIARWGVLGIQGALLSTVCHPVYLGAIVIGEVPESMRENVKIDCERAFWGRVGRLDAKQDGLPEGYRVSTPAVHLTSIPFTYSKVSLGGTASSSNDSLCWIAGSSSEVLINGLRRGVPPKHRAKEKFRPVLSKISFFTLYCSVMRALDKPLPSETTYYAAKEAVQQYQDAKMSLVGQGAPFSGWIRSGEKWESFDSIGTVRLALRDNQQ</sequence>
<evidence type="ECO:0000313" key="1">
    <source>
        <dbReference type="EMBL" id="KAI0047732.1"/>
    </source>
</evidence>
<evidence type="ECO:0000313" key="2">
    <source>
        <dbReference type="Proteomes" id="UP000814033"/>
    </source>
</evidence>
<proteinExistence type="predicted"/>
<reference evidence="1" key="2">
    <citation type="journal article" date="2022" name="New Phytol.">
        <title>Evolutionary transition to the ectomycorrhizal habit in the genomes of a hyperdiverse lineage of mushroom-forming fungi.</title>
        <authorList>
            <person name="Looney B."/>
            <person name="Miyauchi S."/>
            <person name="Morin E."/>
            <person name="Drula E."/>
            <person name="Courty P.E."/>
            <person name="Kohler A."/>
            <person name="Kuo A."/>
            <person name="LaButti K."/>
            <person name="Pangilinan J."/>
            <person name="Lipzen A."/>
            <person name="Riley R."/>
            <person name="Andreopoulos W."/>
            <person name="He G."/>
            <person name="Johnson J."/>
            <person name="Nolan M."/>
            <person name="Tritt A."/>
            <person name="Barry K.W."/>
            <person name="Grigoriev I.V."/>
            <person name="Nagy L.G."/>
            <person name="Hibbett D."/>
            <person name="Henrissat B."/>
            <person name="Matheny P.B."/>
            <person name="Labbe J."/>
            <person name="Martin F.M."/>
        </authorList>
    </citation>
    <scope>NUCLEOTIDE SEQUENCE</scope>
    <source>
        <strain evidence="1">FP105234-sp</strain>
    </source>
</reference>
<protein>
    <submittedName>
        <fullName evidence="1">Adenosine deaminase/editase</fullName>
    </submittedName>
</protein>
<dbReference type="Proteomes" id="UP000814033">
    <property type="component" value="Unassembled WGS sequence"/>
</dbReference>
<gene>
    <name evidence="1" type="ORF">FA95DRAFT_1605861</name>
</gene>
<dbReference type="EMBL" id="MU275899">
    <property type="protein sequence ID" value="KAI0047732.1"/>
    <property type="molecule type" value="Genomic_DNA"/>
</dbReference>
<accession>A0ACB8RUX5</accession>
<comment type="caution">
    <text evidence="1">The sequence shown here is derived from an EMBL/GenBank/DDBJ whole genome shotgun (WGS) entry which is preliminary data.</text>
</comment>
<keyword evidence="2" id="KW-1185">Reference proteome</keyword>
<name>A0ACB8RUX5_9AGAM</name>
<reference evidence="1" key="1">
    <citation type="submission" date="2021-02" db="EMBL/GenBank/DDBJ databases">
        <authorList>
            <consortium name="DOE Joint Genome Institute"/>
            <person name="Ahrendt S."/>
            <person name="Looney B.P."/>
            <person name="Miyauchi S."/>
            <person name="Morin E."/>
            <person name="Drula E."/>
            <person name="Courty P.E."/>
            <person name="Chicoki N."/>
            <person name="Fauchery L."/>
            <person name="Kohler A."/>
            <person name="Kuo A."/>
            <person name="Labutti K."/>
            <person name="Pangilinan J."/>
            <person name="Lipzen A."/>
            <person name="Riley R."/>
            <person name="Andreopoulos W."/>
            <person name="He G."/>
            <person name="Johnson J."/>
            <person name="Barry K.W."/>
            <person name="Grigoriev I.V."/>
            <person name="Nagy L."/>
            <person name="Hibbett D."/>
            <person name="Henrissat B."/>
            <person name="Matheny P.B."/>
            <person name="Labbe J."/>
            <person name="Martin F."/>
        </authorList>
    </citation>
    <scope>NUCLEOTIDE SEQUENCE</scope>
    <source>
        <strain evidence="1">FP105234-sp</strain>
    </source>
</reference>